<reference evidence="6 7" key="1">
    <citation type="journal article" date="2013" name="Genome Announc.">
        <title>Genome Sequence of Staphylococcus massiliensis Strain S46, Isolated from the Surface of Healthy Human Skin.</title>
        <authorList>
            <person name="Srivastav R."/>
            <person name="Singh A."/>
            <person name="Jangir P.K."/>
            <person name="Kumari C."/>
            <person name="Muduli S."/>
            <person name="Sharma R."/>
        </authorList>
    </citation>
    <scope>NUCLEOTIDE SEQUENCE [LARGE SCALE GENOMIC DNA]</scope>
    <source>
        <strain evidence="6 7">S46</strain>
    </source>
</reference>
<name>K9ASJ7_9STAP</name>
<keyword evidence="2 4" id="KW-0812">Transmembrane</keyword>
<keyword evidence="4" id="KW-1133">Transmembrane helix</keyword>
<feature type="transmembrane region" description="Helical" evidence="4">
    <location>
        <begin position="77"/>
        <end position="100"/>
    </location>
</feature>
<dbReference type="SUPFAM" id="SSF81464">
    <property type="entry name" value="Cytochrome c oxidase subunit II-like, transmembrane region"/>
    <property type="match status" value="1"/>
</dbReference>
<evidence type="ECO:0000313" key="6">
    <source>
        <dbReference type="EMBL" id="EKU50294.1"/>
    </source>
</evidence>
<dbReference type="InterPro" id="IPR011759">
    <property type="entry name" value="Cyt_c_oxidase_su2_TM_dom"/>
</dbReference>
<evidence type="ECO:0000256" key="1">
    <source>
        <dbReference type="ARBA" id="ARBA00004141"/>
    </source>
</evidence>
<protein>
    <recommendedName>
        <fullName evidence="5">Cytochrome oxidase subunit II transmembrane region profile domain-containing protein</fullName>
    </recommendedName>
</protein>
<sequence length="101" mass="11521">MNTSKKYFFLSLILILISCYFNTLNPLLDFHFKSIILLILICSIVNTIIILLAIHFNDKSIKSLHSHSGWVRGASRILPFIIMIVIALHILAALYTFGIFN</sequence>
<dbReference type="PROSITE" id="PS50999">
    <property type="entry name" value="COX2_TM"/>
    <property type="match status" value="1"/>
</dbReference>
<dbReference type="PATRIC" id="fig|1229783.3.peg.324"/>
<dbReference type="OrthoDB" id="2414120at2"/>
<dbReference type="InterPro" id="IPR036257">
    <property type="entry name" value="Cyt_c_oxidase_su2_TM_sf"/>
</dbReference>
<dbReference type="AlphaFoldDB" id="K9ASJ7"/>
<evidence type="ECO:0000259" key="5">
    <source>
        <dbReference type="PROSITE" id="PS50999"/>
    </source>
</evidence>
<proteinExistence type="predicted"/>
<evidence type="ECO:0000256" key="4">
    <source>
        <dbReference type="SAM" id="Phobius"/>
    </source>
</evidence>
<dbReference type="EMBL" id="AMSQ01000002">
    <property type="protein sequence ID" value="EKU50294.1"/>
    <property type="molecule type" value="Genomic_DNA"/>
</dbReference>
<evidence type="ECO:0000256" key="3">
    <source>
        <dbReference type="ARBA" id="ARBA00023136"/>
    </source>
</evidence>
<dbReference type="STRING" id="1229783.C273_01590"/>
<accession>K9ASJ7</accession>
<comment type="caution">
    <text evidence="6">The sequence shown here is derived from an EMBL/GenBank/DDBJ whole genome shotgun (WGS) entry which is preliminary data.</text>
</comment>
<dbReference type="eggNOG" id="ENOG503059B">
    <property type="taxonomic scope" value="Bacteria"/>
</dbReference>
<dbReference type="Proteomes" id="UP000009885">
    <property type="component" value="Unassembled WGS sequence"/>
</dbReference>
<dbReference type="RefSeq" id="WP_009382007.1">
    <property type="nucleotide sequence ID" value="NZ_AMSQ01000002.1"/>
</dbReference>
<feature type="transmembrane region" description="Helical" evidence="4">
    <location>
        <begin position="7"/>
        <end position="23"/>
    </location>
</feature>
<dbReference type="GO" id="GO:0016020">
    <property type="term" value="C:membrane"/>
    <property type="evidence" value="ECO:0007669"/>
    <property type="project" value="UniProtKB-SubCell"/>
</dbReference>
<comment type="subcellular location">
    <subcellularLocation>
        <location evidence="1">Membrane</location>
        <topology evidence="1">Multi-pass membrane protein</topology>
    </subcellularLocation>
</comment>
<keyword evidence="3 4" id="KW-0472">Membrane</keyword>
<feature type="transmembrane region" description="Helical" evidence="4">
    <location>
        <begin position="35"/>
        <end position="56"/>
    </location>
</feature>
<organism evidence="6 7">
    <name type="scientific">Staphylococcus massiliensis S46</name>
    <dbReference type="NCBI Taxonomy" id="1229783"/>
    <lineage>
        <taxon>Bacteria</taxon>
        <taxon>Bacillati</taxon>
        <taxon>Bacillota</taxon>
        <taxon>Bacilli</taxon>
        <taxon>Bacillales</taxon>
        <taxon>Staphylococcaceae</taxon>
        <taxon>Staphylococcus</taxon>
    </lineage>
</organism>
<dbReference type="PROSITE" id="PS51257">
    <property type="entry name" value="PROKAR_LIPOPROTEIN"/>
    <property type="match status" value="1"/>
</dbReference>
<feature type="domain" description="Cytochrome oxidase subunit II transmembrane region profile" evidence="5">
    <location>
        <begin position="1"/>
        <end position="101"/>
    </location>
</feature>
<dbReference type="GO" id="GO:0022900">
    <property type="term" value="P:electron transport chain"/>
    <property type="evidence" value="ECO:0007669"/>
    <property type="project" value="InterPro"/>
</dbReference>
<keyword evidence="7" id="KW-1185">Reference proteome</keyword>
<gene>
    <name evidence="6" type="ORF">C273_01590</name>
</gene>
<evidence type="ECO:0000256" key="2">
    <source>
        <dbReference type="ARBA" id="ARBA00022692"/>
    </source>
</evidence>
<evidence type="ECO:0000313" key="7">
    <source>
        <dbReference type="Proteomes" id="UP000009885"/>
    </source>
</evidence>